<keyword evidence="4" id="KW-1185">Reference proteome</keyword>
<evidence type="ECO:0000259" key="2">
    <source>
        <dbReference type="Pfam" id="PF18962"/>
    </source>
</evidence>
<dbReference type="Gene3D" id="2.60.40.10">
    <property type="entry name" value="Immunoglobulins"/>
    <property type="match status" value="1"/>
</dbReference>
<dbReference type="InterPro" id="IPR021615">
    <property type="entry name" value="Omp28"/>
</dbReference>
<keyword evidence="1" id="KW-0732">Signal</keyword>
<evidence type="ECO:0000313" key="3">
    <source>
        <dbReference type="EMBL" id="MBC8592681.1"/>
    </source>
</evidence>
<dbReference type="InterPro" id="IPR026444">
    <property type="entry name" value="Secre_tail"/>
</dbReference>
<sequence length="646" mass="72375">MKNRSFFFMLTFILLFSTPAKSIHGKTVMHSHEKSTKMRIGYADGNMALNLGLGFEVLIQGAIQFPAEYMQKLKGSRITTLRLAIGDKLTEKEKYIFISNNLSRNETFLYKQSVDHLNVGWNEIALDTPFEITGEEIFIGFKYASAGEPFSMDGRENNNLANWIRLTENEDDIESGWQHQEGGNLNLQAIIEGDALPQNDIEIQNVIAKHYAQTSGDAPVNLIARNMAAADINSIEVTYTIEGQSPVTRTIDNLSITSNEISLIPLGNITIDKNGIYNLDIRIDKVNGMEDENPLDNEGSVQNIISKTEYTNRKVLLEHFSTMNCNNCPRAHKTIEDAMMYRDDVIHVVHHAGMGTDPLTIQPSQDYLFFYSNETTGSVYAPGAMMDRTNLAPYGANDGSNSSPGPAFFPQRTTFSKLMDQRLSTPALVTLNIEKVYDPSTRTIDVSVSGEVLSGDPKRLGGNDIRLNIFLTEDSILSNYPQAGVTDPKSYYHNCVIRETLTDTWGDPITFNGSSYQSKVYTFMLPEEWVDKQMHVIAFIANTDRISSNNCQVYNANEIDVTKKNPTGISVMESEIHKNQVRVINGKLYIQGKFKTANIYNTSGLLVKRIGQNTNYIPVEPLTQGIYFISMETDHGTQTCKFVIHN</sequence>
<dbReference type="InterPro" id="IPR013783">
    <property type="entry name" value="Ig-like_fold"/>
</dbReference>
<evidence type="ECO:0000313" key="4">
    <source>
        <dbReference type="Proteomes" id="UP000651085"/>
    </source>
</evidence>
<feature type="chain" id="PRO_5039196919" evidence="1">
    <location>
        <begin position="23"/>
        <end position="646"/>
    </location>
</feature>
<feature type="domain" description="Secretion system C-terminal sorting" evidence="2">
    <location>
        <begin position="585"/>
        <end position="644"/>
    </location>
</feature>
<protein>
    <submittedName>
        <fullName evidence="3">Omp28-related outer membrane protein</fullName>
    </submittedName>
</protein>
<dbReference type="Proteomes" id="UP000651085">
    <property type="component" value="Unassembled WGS sequence"/>
</dbReference>
<proteinExistence type="predicted"/>
<name>A0A926IPE9_9BACT</name>
<accession>A0A926IPE9</accession>
<dbReference type="RefSeq" id="WP_262433854.1">
    <property type="nucleotide sequence ID" value="NZ_JACRTF010000001.1"/>
</dbReference>
<dbReference type="EMBL" id="JACRTF010000001">
    <property type="protein sequence ID" value="MBC8592681.1"/>
    <property type="molecule type" value="Genomic_DNA"/>
</dbReference>
<reference evidence="3" key="1">
    <citation type="submission" date="2020-08" db="EMBL/GenBank/DDBJ databases">
        <title>Genome public.</title>
        <authorList>
            <person name="Liu C."/>
            <person name="Sun Q."/>
        </authorList>
    </citation>
    <scope>NUCLEOTIDE SEQUENCE</scope>
    <source>
        <strain evidence="3">N12</strain>
    </source>
</reference>
<dbReference type="AlphaFoldDB" id="A0A926IPE9"/>
<dbReference type="Pfam" id="PF11551">
    <property type="entry name" value="Omp28"/>
    <property type="match status" value="1"/>
</dbReference>
<dbReference type="NCBIfam" id="TIGR04183">
    <property type="entry name" value="Por_Secre_tail"/>
    <property type="match status" value="1"/>
</dbReference>
<gene>
    <name evidence="3" type="ORF">H8744_05340</name>
</gene>
<evidence type="ECO:0000256" key="1">
    <source>
        <dbReference type="SAM" id="SignalP"/>
    </source>
</evidence>
<feature type="signal peptide" evidence="1">
    <location>
        <begin position="1"/>
        <end position="22"/>
    </location>
</feature>
<comment type="caution">
    <text evidence="3">The sequence shown here is derived from an EMBL/GenBank/DDBJ whole genome shotgun (WGS) entry which is preliminary data.</text>
</comment>
<dbReference type="Pfam" id="PF18962">
    <property type="entry name" value="Por_Secre_tail"/>
    <property type="match status" value="1"/>
</dbReference>
<organism evidence="3 4">
    <name type="scientific">Jilunia laotingensis</name>
    <dbReference type="NCBI Taxonomy" id="2763675"/>
    <lineage>
        <taxon>Bacteria</taxon>
        <taxon>Pseudomonadati</taxon>
        <taxon>Bacteroidota</taxon>
        <taxon>Bacteroidia</taxon>
        <taxon>Bacteroidales</taxon>
        <taxon>Bacteroidaceae</taxon>
        <taxon>Jilunia</taxon>
    </lineage>
</organism>